<sequence length="50" mass="6004">NDDIFDNEGQLPHEHHLTQAESLNVSQLQQKRYSDATQERLNETCMYWNR</sequence>
<dbReference type="AlphaFoldDB" id="A0A1L9VHS3"/>
<reference evidence="2" key="1">
    <citation type="journal article" date="2017" name="Genome Biol.">
        <title>Comparative genomics reveals high biological diversity and specific adaptations in the industrially and medically important fungal genus Aspergillus.</title>
        <authorList>
            <person name="de Vries R.P."/>
            <person name="Riley R."/>
            <person name="Wiebenga A."/>
            <person name="Aguilar-Osorio G."/>
            <person name="Amillis S."/>
            <person name="Uchima C.A."/>
            <person name="Anderluh G."/>
            <person name="Asadollahi M."/>
            <person name="Askin M."/>
            <person name="Barry K."/>
            <person name="Battaglia E."/>
            <person name="Bayram O."/>
            <person name="Benocci T."/>
            <person name="Braus-Stromeyer S.A."/>
            <person name="Caldana C."/>
            <person name="Canovas D."/>
            <person name="Cerqueira G.C."/>
            <person name="Chen F."/>
            <person name="Chen W."/>
            <person name="Choi C."/>
            <person name="Clum A."/>
            <person name="Dos Santos R.A."/>
            <person name="Damasio A.R."/>
            <person name="Diallinas G."/>
            <person name="Emri T."/>
            <person name="Fekete E."/>
            <person name="Flipphi M."/>
            <person name="Freyberg S."/>
            <person name="Gallo A."/>
            <person name="Gournas C."/>
            <person name="Habgood R."/>
            <person name="Hainaut M."/>
            <person name="Harispe M.L."/>
            <person name="Henrissat B."/>
            <person name="Hilden K.S."/>
            <person name="Hope R."/>
            <person name="Hossain A."/>
            <person name="Karabika E."/>
            <person name="Karaffa L."/>
            <person name="Karanyi Z."/>
            <person name="Krasevec N."/>
            <person name="Kuo A."/>
            <person name="Kusch H."/>
            <person name="LaButti K."/>
            <person name="Lagendijk E.L."/>
            <person name="Lapidus A."/>
            <person name="Levasseur A."/>
            <person name="Lindquist E."/>
            <person name="Lipzen A."/>
            <person name="Logrieco A.F."/>
            <person name="MacCabe A."/>
            <person name="Maekelae M.R."/>
            <person name="Malavazi I."/>
            <person name="Melin P."/>
            <person name="Meyer V."/>
            <person name="Mielnichuk N."/>
            <person name="Miskei M."/>
            <person name="Molnar A.P."/>
            <person name="Mule G."/>
            <person name="Ngan C.Y."/>
            <person name="Orejas M."/>
            <person name="Orosz E."/>
            <person name="Ouedraogo J.P."/>
            <person name="Overkamp K.M."/>
            <person name="Park H.-S."/>
            <person name="Perrone G."/>
            <person name="Piumi F."/>
            <person name="Punt P.J."/>
            <person name="Ram A.F."/>
            <person name="Ramon A."/>
            <person name="Rauscher S."/>
            <person name="Record E."/>
            <person name="Riano-Pachon D.M."/>
            <person name="Robert V."/>
            <person name="Roehrig J."/>
            <person name="Ruller R."/>
            <person name="Salamov A."/>
            <person name="Salih N.S."/>
            <person name="Samson R.A."/>
            <person name="Sandor E."/>
            <person name="Sanguinetti M."/>
            <person name="Schuetze T."/>
            <person name="Sepcic K."/>
            <person name="Shelest E."/>
            <person name="Sherlock G."/>
            <person name="Sophianopoulou V."/>
            <person name="Squina F.M."/>
            <person name="Sun H."/>
            <person name="Susca A."/>
            <person name="Todd R.B."/>
            <person name="Tsang A."/>
            <person name="Unkles S.E."/>
            <person name="van de Wiele N."/>
            <person name="van Rossen-Uffink D."/>
            <person name="Oliveira J.V."/>
            <person name="Vesth T.C."/>
            <person name="Visser J."/>
            <person name="Yu J.-H."/>
            <person name="Zhou M."/>
            <person name="Andersen M.R."/>
            <person name="Archer D.B."/>
            <person name="Baker S.E."/>
            <person name="Benoit I."/>
            <person name="Brakhage A.A."/>
            <person name="Braus G.H."/>
            <person name="Fischer R."/>
            <person name="Frisvad J.C."/>
            <person name="Goldman G.H."/>
            <person name="Houbraken J."/>
            <person name="Oakley B."/>
            <person name="Pocsi I."/>
            <person name="Scazzocchio C."/>
            <person name="Seiboth B."/>
            <person name="vanKuyk P.A."/>
            <person name="Wortman J."/>
            <person name="Dyer P.S."/>
            <person name="Grigoriev I.V."/>
        </authorList>
    </citation>
    <scope>NUCLEOTIDE SEQUENCE [LARGE SCALE GENOMIC DNA]</scope>
    <source>
        <strain evidence="2">CBS 516.65</strain>
    </source>
</reference>
<proteinExistence type="predicted"/>
<evidence type="ECO:0000313" key="2">
    <source>
        <dbReference type="Proteomes" id="UP000184300"/>
    </source>
</evidence>
<dbReference type="OrthoDB" id="3544487at2759"/>
<dbReference type="Proteomes" id="UP000184300">
    <property type="component" value="Unassembled WGS sequence"/>
</dbReference>
<keyword evidence="2" id="KW-1185">Reference proteome</keyword>
<gene>
    <name evidence="1" type="ORF">ASPGLDRAFT_47981</name>
</gene>
<organism evidence="1 2">
    <name type="scientific">Aspergillus glaucus CBS 516.65</name>
    <dbReference type="NCBI Taxonomy" id="1160497"/>
    <lineage>
        <taxon>Eukaryota</taxon>
        <taxon>Fungi</taxon>
        <taxon>Dikarya</taxon>
        <taxon>Ascomycota</taxon>
        <taxon>Pezizomycotina</taxon>
        <taxon>Eurotiomycetes</taxon>
        <taxon>Eurotiomycetidae</taxon>
        <taxon>Eurotiales</taxon>
        <taxon>Aspergillaceae</taxon>
        <taxon>Aspergillus</taxon>
        <taxon>Aspergillus subgen. Aspergillus</taxon>
    </lineage>
</organism>
<protein>
    <submittedName>
        <fullName evidence="1">Uncharacterized protein</fullName>
    </submittedName>
</protein>
<accession>A0A1L9VHS3</accession>
<dbReference type="RefSeq" id="XP_022400131.1">
    <property type="nucleotide sequence ID" value="XM_022546791.1"/>
</dbReference>
<feature type="non-terminal residue" evidence="1">
    <location>
        <position position="1"/>
    </location>
</feature>
<name>A0A1L9VHS3_ASPGL</name>
<dbReference type="GeneID" id="34463052"/>
<dbReference type="VEuPathDB" id="FungiDB:ASPGLDRAFT_47981"/>
<dbReference type="EMBL" id="KV878899">
    <property type="protein sequence ID" value="OJJ83433.1"/>
    <property type="molecule type" value="Genomic_DNA"/>
</dbReference>
<evidence type="ECO:0000313" key="1">
    <source>
        <dbReference type="EMBL" id="OJJ83433.1"/>
    </source>
</evidence>